<gene>
    <name evidence="2" type="ORF">OKIOD_LOCUS1062</name>
</gene>
<name>A0ABN7RKY3_OIKDI</name>
<organism evidence="2 3">
    <name type="scientific">Oikopleura dioica</name>
    <name type="common">Tunicate</name>
    <dbReference type="NCBI Taxonomy" id="34765"/>
    <lineage>
        <taxon>Eukaryota</taxon>
        <taxon>Metazoa</taxon>
        <taxon>Chordata</taxon>
        <taxon>Tunicata</taxon>
        <taxon>Appendicularia</taxon>
        <taxon>Copelata</taxon>
        <taxon>Oikopleuridae</taxon>
        <taxon>Oikopleura</taxon>
    </lineage>
</organism>
<dbReference type="EMBL" id="OU015568">
    <property type="protein sequence ID" value="CAG5080206.1"/>
    <property type="molecule type" value="Genomic_DNA"/>
</dbReference>
<evidence type="ECO:0000313" key="2">
    <source>
        <dbReference type="EMBL" id="CAG5080206.1"/>
    </source>
</evidence>
<accession>A0ABN7RKY3</accession>
<feature type="region of interest" description="Disordered" evidence="1">
    <location>
        <begin position="478"/>
        <end position="520"/>
    </location>
</feature>
<evidence type="ECO:0000313" key="3">
    <source>
        <dbReference type="Proteomes" id="UP001158576"/>
    </source>
</evidence>
<dbReference type="Proteomes" id="UP001158576">
    <property type="component" value="Chromosome PAR"/>
</dbReference>
<reference evidence="2 3" key="1">
    <citation type="submission" date="2021-04" db="EMBL/GenBank/DDBJ databases">
        <authorList>
            <person name="Bliznina A."/>
        </authorList>
    </citation>
    <scope>NUCLEOTIDE SEQUENCE [LARGE SCALE GENOMIC DNA]</scope>
</reference>
<keyword evidence="3" id="KW-1185">Reference proteome</keyword>
<feature type="compositionally biased region" description="Basic and acidic residues" evidence="1">
    <location>
        <begin position="478"/>
        <end position="497"/>
    </location>
</feature>
<evidence type="ECO:0000256" key="1">
    <source>
        <dbReference type="SAM" id="MobiDB-lite"/>
    </source>
</evidence>
<sequence>MQKSRSEDDSSSRTVYFIYHSRLSKIVNKLACPKCTNVGSFDVNFTKMNLLNFYIVISCSRCKKWTSGSWLLPDKFNEAFQAAKTCVGIVDAQINRFLALIGMSGKAKNGEERMPDFHHSSSTAQDLQNLVDGKIIELAKKSMLAARNSLVSEARKFKAKSMQVAVDGCYNDTGHKRNSAQACIVSVVAKVRGLWKIIGNKVVKKPQEISEEQLKAEGKGFIAPRGTVSSQLEKIGTHTVIKIACDKDAGIRDPKNTNVFVDEERSNQLMIPMNRYEFVDDRAHISKNIPGTVNRNFKTGSSEMRFTPLQKLEILSRLQRATEETMDKCSTGEWGLAEATAKMNKTRLHSYGDHSMCDSNCPGKPPIFQPHGAFTQEKIVSEVDAFFAAHFGEKFIESLVATGSSSPVEFYHALMIRRRLWVKGTHASVLSRRYEVAAAISTLIYNEGQDKAFKMMLEAVSYAVPEVGLERIEAQEKERKEKCEEKQKKKSKVENARRRNQKQYTEMGGYATQKQRDIENSRRIFEEKEEDLPEFDELLAMESSEDFDDYETTVVEI</sequence>
<protein>
    <submittedName>
        <fullName evidence="2">Oidioi.mRNA.OKI2018_I69.PAR.g9504.t1.cds</fullName>
    </submittedName>
</protein>
<proteinExistence type="predicted"/>